<dbReference type="PROSITE" id="PS50003">
    <property type="entry name" value="PH_DOMAIN"/>
    <property type="match status" value="1"/>
</dbReference>
<dbReference type="InterPro" id="IPR052007">
    <property type="entry name" value="Bud4"/>
</dbReference>
<feature type="region of interest" description="Disordered" evidence="3">
    <location>
        <begin position="354"/>
        <end position="380"/>
    </location>
</feature>
<sequence length="814" mass="91772">MSSEFLLRNRLSDFSSASYSSNHNDNNHNDDGFSPAVIGHDYASNILVAELAIRSTAFNAGSTPPSTNDNKKLNETSAEKEKDHGNGKKTKRRVTFNLDNVQVQTIPIYSSCSSEDSSESEQEDEDFIYSLPTNNDVAVPSSSPPSLPSPPLSSSQLTPPIPQPENTVISEQIFKKESYDALQQRKQVRHRDTSNHLSSISKPGYWYPLNPSKITGSSTNGGMARCGSPLPALRSLEMTERLITETIEREMALNPHILNHATAKTDSYTQQSCLTATPPKSPIVNNSAVRVSMLITDTDDEDEDDDDYGDNEESTQEKLQDRIDKTEAVINDEQPNSRHSPELFFSVLIDGEQDSDPSIATSSAELQDKYSQDRDQSESNFTKSVYDELAKRHDQSVLSFPEHDFSFEQDVIPIPANNDVVVIPPPQNNDNRVWVDNPTPIAIHDQAQTRDLFFVRVLKAENLDFPIDNDNTDIYCNIQYKNTESRSHGQKMAHTMMIDHEMRIQDIDPNEQIAITIHVAAATQNSKKTQLSTSSWYHRIKASSDLQRYVHEKDGSICQTLFSPDRFMANVSIDQTASLMLVNNWYRPVQHTMSPSSSSSLLLRKTSTLMKKKPVVPAAAAKEKAVGKLYVQCLYIKIQGNRFPRDLNEAVEALNAKRFHNTVWQSGHLLQLGGNAKQPQRRYFELTGGCLYAYADAPNKNEKDNRPLYKIPLPRAIRLICDNFVILERSESHLQTTNPATLVNQLEQVIMLDDEEGKYYSNNADQEKNSFQLVFDNGDKIHFGCASFEERNKWVSVMEIIICRLPLLPNWIMN</sequence>
<proteinExistence type="predicted"/>
<dbReference type="GO" id="GO:0051301">
    <property type="term" value="P:cell division"/>
    <property type="evidence" value="ECO:0007669"/>
    <property type="project" value="UniProtKB-KW"/>
</dbReference>
<protein>
    <recommendedName>
        <fullName evidence="4">PH domain-containing protein</fullName>
    </recommendedName>
</protein>
<dbReference type="SUPFAM" id="SSF50729">
    <property type="entry name" value="PH domain-like"/>
    <property type="match status" value="1"/>
</dbReference>
<feature type="compositionally biased region" description="Acidic residues" evidence="3">
    <location>
        <begin position="297"/>
        <end position="314"/>
    </location>
</feature>
<dbReference type="SMART" id="SM00233">
    <property type="entry name" value="PH"/>
    <property type="match status" value="1"/>
</dbReference>
<dbReference type="InterPro" id="IPR011993">
    <property type="entry name" value="PH-like_dom_sf"/>
</dbReference>
<feature type="region of interest" description="Disordered" evidence="3">
    <location>
        <begin position="182"/>
        <end position="202"/>
    </location>
</feature>
<feature type="compositionally biased region" description="Pro residues" evidence="3">
    <location>
        <begin position="142"/>
        <end position="151"/>
    </location>
</feature>
<name>A0A0B7MXT8_9FUNG</name>
<dbReference type="AlphaFoldDB" id="A0A0B7MXT8"/>
<keyword evidence="2" id="KW-0131">Cell cycle</keyword>
<dbReference type="GO" id="GO:0005525">
    <property type="term" value="F:GTP binding"/>
    <property type="evidence" value="ECO:0007669"/>
    <property type="project" value="TreeGrafter"/>
</dbReference>
<accession>A0A0B7MXT8</accession>
<feature type="compositionally biased region" description="Polar residues" evidence="3">
    <location>
        <begin position="58"/>
        <end position="68"/>
    </location>
</feature>
<evidence type="ECO:0000313" key="5">
    <source>
        <dbReference type="EMBL" id="CEP07744.1"/>
    </source>
</evidence>
<dbReference type="EMBL" id="LN719426">
    <property type="protein sequence ID" value="CEP07744.1"/>
    <property type="molecule type" value="Genomic_DNA"/>
</dbReference>
<feature type="region of interest" description="Disordered" evidence="3">
    <location>
        <begin position="58"/>
        <end position="93"/>
    </location>
</feature>
<dbReference type="PANTHER" id="PTHR36100">
    <property type="entry name" value="BUD SITE SELECTION PROTEIN 4"/>
    <property type="match status" value="1"/>
</dbReference>
<dbReference type="PANTHER" id="PTHR36100:SF1">
    <property type="entry name" value="BUD SITE SELECTION PROTEIN 4"/>
    <property type="match status" value="1"/>
</dbReference>
<dbReference type="STRING" id="35722.A0A0B7MXT8"/>
<reference evidence="5 6" key="1">
    <citation type="submission" date="2014-09" db="EMBL/GenBank/DDBJ databases">
        <authorList>
            <person name="Ellenberger Sabrina"/>
        </authorList>
    </citation>
    <scope>NUCLEOTIDE SEQUENCE [LARGE SCALE GENOMIC DNA]</scope>
    <source>
        <strain evidence="5 6">CBS 412.66</strain>
    </source>
</reference>
<evidence type="ECO:0000256" key="3">
    <source>
        <dbReference type="SAM" id="MobiDB-lite"/>
    </source>
</evidence>
<keyword evidence="6" id="KW-1185">Reference proteome</keyword>
<keyword evidence="1" id="KW-0132">Cell division</keyword>
<feature type="domain" description="PH" evidence="4">
    <location>
        <begin position="662"/>
        <end position="803"/>
    </location>
</feature>
<feature type="compositionally biased region" description="Basic and acidic residues" evidence="3">
    <location>
        <begin position="69"/>
        <end position="86"/>
    </location>
</feature>
<evidence type="ECO:0000313" key="6">
    <source>
        <dbReference type="Proteomes" id="UP000054107"/>
    </source>
</evidence>
<feature type="compositionally biased region" description="Basic and acidic residues" evidence="3">
    <location>
        <begin position="366"/>
        <end position="377"/>
    </location>
</feature>
<feature type="compositionally biased region" description="Polar residues" evidence="3">
    <location>
        <begin position="356"/>
        <end position="365"/>
    </location>
</feature>
<dbReference type="InterPro" id="IPR001849">
    <property type="entry name" value="PH_domain"/>
</dbReference>
<evidence type="ECO:0000256" key="2">
    <source>
        <dbReference type="ARBA" id="ARBA00023306"/>
    </source>
</evidence>
<dbReference type="Gene3D" id="2.30.29.30">
    <property type="entry name" value="Pleckstrin-homology domain (PH domain)/Phosphotyrosine-binding domain (PTB)"/>
    <property type="match status" value="1"/>
</dbReference>
<organism evidence="5 6">
    <name type="scientific">Parasitella parasitica</name>
    <dbReference type="NCBI Taxonomy" id="35722"/>
    <lineage>
        <taxon>Eukaryota</taxon>
        <taxon>Fungi</taxon>
        <taxon>Fungi incertae sedis</taxon>
        <taxon>Mucoromycota</taxon>
        <taxon>Mucoromycotina</taxon>
        <taxon>Mucoromycetes</taxon>
        <taxon>Mucorales</taxon>
        <taxon>Mucorineae</taxon>
        <taxon>Mucoraceae</taxon>
        <taxon>Parasitella</taxon>
    </lineage>
</organism>
<evidence type="ECO:0000259" key="4">
    <source>
        <dbReference type="PROSITE" id="PS50003"/>
    </source>
</evidence>
<gene>
    <name evidence="5" type="primary">PARPA_01052.1 scaffold 1359</name>
</gene>
<dbReference type="OrthoDB" id="2123378at2759"/>
<evidence type="ECO:0000256" key="1">
    <source>
        <dbReference type="ARBA" id="ARBA00022618"/>
    </source>
</evidence>
<feature type="region of interest" description="Disordered" evidence="3">
    <location>
        <begin position="133"/>
        <end position="164"/>
    </location>
</feature>
<dbReference type="Proteomes" id="UP000054107">
    <property type="component" value="Unassembled WGS sequence"/>
</dbReference>
<feature type="region of interest" description="Disordered" evidence="3">
    <location>
        <begin position="297"/>
        <end position="323"/>
    </location>
</feature>
<dbReference type="Pfam" id="PF00169">
    <property type="entry name" value="PH"/>
    <property type="match status" value="1"/>
</dbReference>